<reference evidence="3 4" key="1">
    <citation type="submission" date="2019-06" db="EMBL/GenBank/DDBJ databases">
        <authorList>
            <person name="Lee I."/>
            <person name="Jang G.I."/>
            <person name="Hwang C.Y."/>
        </authorList>
    </citation>
    <scope>NUCLEOTIDE SEQUENCE [LARGE SCALE GENOMIC DNA]</scope>
    <source>
        <strain evidence="3 4">PAMC 28131</strain>
    </source>
</reference>
<evidence type="ECO:0000256" key="1">
    <source>
        <dbReference type="ARBA" id="ARBA00008918"/>
    </source>
</evidence>
<dbReference type="OrthoDB" id="9804759at2"/>
<evidence type="ECO:0000313" key="3">
    <source>
        <dbReference type="EMBL" id="TPE59032.1"/>
    </source>
</evidence>
<dbReference type="GO" id="GO:0045333">
    <property type="term" value="P:cellular respiration"/>
    <property type="evidence" value="ECO:0007669"/>
    <property type="project" value="InterPro"/>
</dbReference>
<evidence type="ECO:0000313" key="4">
    <source>
        <dbReference type="Proteomes" id="UP000319897"/>
    </source>
</evidence>
<dbReference type="CDD" id="cd07813">
    <property type="entry name" value="COQ10p_like"/>
    <property type="match status" value="1"/>
</dbReference>
<organism evidence="3 4">
    <name type="scientific">Sandaracinobacter neustonicus</name>
    <dbReference type="NCBI Taxonomy" id="1715348"/>
    <lineage>
        <taxon>Bacteria</taxon>
        <taxon>Pseudomonadati</taxon>
        <taxon>Pseudomonadota</taxon>
        <taxon>Alphaproteobacteria</taxon>
        <taxon>Sphingomonadales</taxon>
        <taxon>Sphingosinicellaceae</taxon>
        <taxon>Sandaracinobacter</taxon>
    </lineage>
</organism>
<dbReference type="EMBL" id="VFSU01000032">
    <property type="protein sequence ID" value="TPE59032.1"/>
    <property type="molecule type" value="Genomic_DNA"/>
</dbReference>
<dbReference type="RefSeq" id="WP_140929167.1">
    <property type="nucleotide sequence ID" value="NZ_VFSU01000032.1"/>
</dbReference>
<dbReference type="Proteomes" id="UP000319897">
    <property type="component" value="Unassembled WGS sequence"/>
</dbReference>
<dbReference type="AlphaFoldDB" id="A0A501XEN9"/>
<comment type="caution">
    <text evidence="3">The sequence shown here is derived from an EMBL/GenBank/DDBJ whole genome shotgun (WGS) entry which is preliminary data.</text>
</comment>
<dbReference type="SUPFAM" id="SSF55961">
    <property type="entry name" value="Bet v1-like"/>
    <property type="match status" value="1"/>
</dbReference>
<sequence>MPRHSETRLLPWSPEQMFELVADVQRYPEFLPWVAAVRPRQKADELTVWDMSVGFKSLRETFTSRVKLNRGQPGHIDVDYVSGPLKHLHNDWFFHPAPDGATRLEFSVDFEFKSKIFEKLAGAFFHEAFKHMVSSFEARAAKLYGSSSLSATSAA</sequence>
<accession>A0A501XEN9</accession>
<evidence type="ECO:0000259" key="2">
    <source>
        <dbReference type="Pfam" id="PF03364"/>
    </source>
</evidence>
<dbReference type="PANTHER" id="PTHR12901">
    <property type="entry name" value="SPERM PROTEIN HOMOLOG"/>
    <property type="match status" value="1"/>
</dbReference>
<dbReference type="InterPro" id="IPR044996">
    <property type="entry name" value="COQ10-like"/>
</dbReference>
<name>A0A501XEN9_9SPHN</name>
<dbReference type="InterPro" id="IPR005031">
    <property type="entry name" value="COQ10_START"/>
</dbReference>
<proteinExistence type="inferred from homology"/>
<dbReference type="Gene3D" id="3.30.530.20">
    <property type="match status" value="1"/>
</dbReference>
<dbReference type="PANTHER" id="PTHR12901:SF10">
    <property type="entry name" value="COENZYME Q-BINDING PROTEIN COQ10, MITOCHONDRIAL"/>
    <property type="match status" value="1"/>
</dbReference>
<dbReference type="InterPro" id="IPR023393">
    <property type="entry name" value="START-like_dom_sf"/>
</dbReference>
<feature type="domain" description="Coenzyme Q-binding protein COQ10 START" evidence="2">
    <location>
        <begin position="11"/>
        <end position="137"/>
    </location>
</feature>
<dbReference type="Pfam" id="PF03364">
    <property type="entry name" value="Polyketide_cyc"/>
    <property type="match status" value="1"/>
</dbReference>
<keyword evidence="4" id="KW-1185">Reference proteome</keyword>
<dbReference type="GO" id="GO:0048039">
    <property type="term" value="F:ubiquinone binding"/>
    <property type="evidence" value="ECO:0007669"/>
    <property type="project" value="InterPro"/>
</dbReference>
<gene>
    <name evidence="3" type="ORF">FJQ54_14620</name>
</gene>
<protein>
    <submittedName>
        <fullName evidence="3">Type II toxin-antitoxin system RatA family toxin</fullName>
    </submittedName>
</protein>
<comment type="similarity">
    <text evidence="1">Belongs to the ribosome association toxin RatA family.</text>
</comment>